<dbReference type="GO" id="GO:0004180">
    <property type="term" value="F:carboxypeptidase activity"/>
    <property type="evidence" value="ECO:0007669"/>
    <property type="project" value="UniProtKB-KW"/>
</dbReference>
<keyword evidence="1" id="KW-0378">Hydrolase</keyword>
<keyword evidence="1" id="KW-0645">Protease</keyword>
<protein>
    <submittedName>
        <fullName evidence="1">D-alanyl-D-alanine carboxypeptidase/D-alanyl-D-alanine-endopeptidase</fullName>
    </submittedName>
</protein>
<dbReference type="Proteomes" id="UP001597083">
    <property type="component" value="Unassembled WGS sequence"/>
</dbReference>
<name>A0ABW3CR57_9ACTN</name>
<organism evidence="1 2">
    <name type="scientific">Actinomadura adrarensis</name>
    <dbReference type="NCBI Taxonomy" id="1819600"/>
    <lineage>
        <taxon>Bacteria</taxon>
        <taxon>Bacillati</taxon>
        <taxon>Actinomycetota</taxon>
        <taxon>Actinomycetes</taxon>
        <taxon>Streptosporangiales</taxon>
        <taxon>Thermomonosporaceae</taxon>
        <taxon>Actinomadura</taxon>
    </lineage>
</organism>
<dbReference type="SUPFAM" id="SSF56601">
    <property type="entry name" value="beta-lactamase/transpeptidase-like"/>
    <property type="match status" value="1"/>
</dbReference>
<dbReference type="InterPro" id="IPR012338">
    <property type="entry name" value="Beta-lactam/transpept-like"/>
</dbReference>
<accession>A0ABW3CR57</accession>
<feature type="non-terminal residue" evidence="1">
    <location>
        <position position="114"/>
    </location>
</feature>
<evidence type="ECO:0000313" key="1">
    <source>
        <dbReference type="EMBL" id="MFD0856410.1"/>
    </source>
</evidence>
<keyword evidence="2" id="KW-1185">Reference proteome</keyword>
<evidence type="ECO:0000313" key="2">
    <source>
        <dbReference type="Proteomes" id="UP001597083"/>
    </source>
</evidence>
<comment type="caution">
    <text evidence="1">The sequence shown here is derived from an EMBL/GenBank/DDBJ whole genome shotgun (WGS) entry which is preliminary data.</text>
</comment>
<gene>
    <name evidence="1" type="ORF">ACFQ07_29490</name>
</gene>
<dbReference type="Gene3D" id="3.40.710.10">
    <property type="entry name" value="DD-peptidase/beta-lactamase superfamily"/>
    <property type="match status" value="1"/>
</dbReference>
<proteinExistence type="predicted"/>
<sequence>MPKQATVLVVGTLALLQVSTLATGVAVANFTRPERPISRPPAVAAHVPVGTGAVRPAAGADAPVPDPAALARRLNPLLEDAGTRIGAVVTDAATGRVLFASRADEPATPASTTK</sequence>
<keyword evidence="1" id="KW-0121">Carboxypeptidase</keyword>
<reference evidence="2" key="1">
    <citation type="journal article" date="2019" name="Int. J. Syst. Evol. Microbiol.">
        <title>The Global Catalogue of Microorganisms (GCM) 10K type strain sequencing project: providing services to taxonomists for standard genome sequencing and annotation.</title>
        <authorList>
            <consortium name="The Broad Institute Genomics Platform"/>
            <consortium name="The Broad Institute Genome Sequencing Center for Infectious Disease"/>
            <person name="Wu L."/>
            <person name="Ma J."/>
        </authorList>
    </citation>
    <scope>NUCLEOTIDE SEQUENCE [LARGE SCALE GENOMIC DNA]</scope>
    <source>
        <strain evidence="2">JCM 31696</strain>
    </source>
</reference>
<dbReference type="EMBL" id="JBHTIR010004104">
    <property type="protein sequence ID" value="MFD0856410.1"/>
    <property type="molecule type" value="Genomic_DNA"/>
</dbReference>